<dbReference type="PROSITE" id="PS50923">
    <property type="entry name" value="SUSHI"/>
    <property type="match status" value="3"/>
</dbReference>
<feature type="domain" description="Sushi" evidence="6">
    <location>
        <begin position="137"/>
        <end position="193"/>
    </location>
</feature>
<dbReference type="AlphaFoldDB" id="A0A663MDK6"/>
<dbReference type="Gene3D" id="2.10.70.10">
    <property type="entry name" value="Complement Module, domain 1"/>
    <property type="match status" value="3"/>
</dbReference>
<dbReference type="SMART" id="SM00032">
    <property type="entry name" value="CCP"/>
    <property type="match status" value="3"/>
</dbReference>
<organism evidence="7 8">
    <name type="scientific">Athene cunicularia</name>
    <name type="common">Burrowing owl</name>
    <name type="synonym">Speotyto cunicularia</name>
    <dbReference type="NCBI Taxonomy" id="194338"/>
    <lineage>
        <taxon>Eukaryota</taxon>
        <taxon>Metazoa</taxon>
        <taxon>Chordata</taxon>
        <taxon>Craniata</taxon>
        <taxon>Vertebrata</taxon>
        <taxon>Euteleostomi</taxon>
        <taxon>Archelosauria</taxon>
        <taxon>Archosauria</taxon>
        <taxon>Dinosauria</taxon>
        <taxon>Saurischia</taxon>
        <taxon>Theropoda</taxon>
        <taxon>Coelurosauria</taxon>
        <taxon>Aves</taxon>
        <taxon>Neognathae</taxon>
        <taxon>Neoaves</taxon>
        <taxon>Telluraves</taxon>
        <taxon>Strigiformes</taxon>
        <taxon>Strigidae</taxon>
        <taxon>Athene</taxon>
    </lineage>
</organism>
<accession>A0A663MDK6</accession>
<dbReference type="InterPro" id="IPR050350">
    <property type="entry name" value="Compl-Cell_Adhes-Reg"/>
</dbReference>
<dbReference type="CDD" id="cd00033">
    <property type="entry name" value="CCP"/>
    <property type="match status" value="3"/>
</dbReference>
<evidence type="ECO:0000256" key="4">
    <source>
        <dbReference type="ARBA" id="ARBA00023180"/>
    </source>
</evidence>
<feature type="disulfide bond" evidence="5">
    <location>
        <begin position="164"/>
        <end position="191"/>
    </location>
</feature>
<evidence type="ECO:0000313" key="8">
    <source>
        <dbReference type="Proteomes" id="UP000472269"/>
    </source>
</evidence>
<dbReference type="Proteomes" id="UP000472269">
    <property type="component" value="Unplaced"/>
</dbReference>
<feature type="domain" description="Sushi" evidence="6">
    <location>
        <begin position="72"/>
        <end position="136"/>
    </location>
</feature>
<evidence type="ECO:0000256" key="3">
    <source>
        <dbReference type="ARBA" id="ARBA00023157"/>
    </source>
</evidence>
<dbReference type="PANTHER" id="PTHR19325:SF575">
    <property type="entry name" value="LOCOMOTION-RELATED PROTEIN HIKARU GENKI"/>
    <property type="match status" value="1"/>
</dbReference>
<keyword evidence="3 5" id="KW-1015">Disulfide bond</keyword>
<evidence type="ECO:0000259" key="6">
    <source>
        <dbReference type="PROSITE" id="PS50923"/>
    </source>
</evidence>
<dbReference type="Pfam" id="PF00084">
    <property type="entry name" value="Sushi"/>
    <property type="match status" value="3"/>
</dbReference>
<dbReference type="Ensembl" id="ENSACUT00000010481.1">
    <property type="protein sequence ID" value="ENSACUP00000009826.1"/>
    <property type="gene ID" value="ENSACUG00000006652.1"/>
</dbReference>
<sequence length="285" mass="31030">ITVFFLCLHPACLSCLILMSLNQEHINEIAFSVGKTVQYTCRPGYAKHPGMSPTITCLESGVWSEALEFCKTGCNAPTQLEFAELKELYGNQTVFPVGRTVEYVCRPGYAQHPGMPPAITCLRNQTWSAALEFCKRKKCPNPGDPENGRAVVLTDLLFGSKYYCDRGYVLTGKTTVSCLTSGIWSIPYPRCEGDATRAMCCGAAVKPSASPTAAGYPLSPPASQVSVGTSGLGRRMLRAIPVPEGTEVVLTASLASLQVWQFFVKLCVFQHWAKSLKRRSLSLPC</sequence>
<proteinExistence type="predicted"/>
<evidence type="ECO:0000313" key="7">
    <source>
        <dbReference type="Ensembl" id="ENSACUP00000009826.1"/>
    </source>
</evidence>
<evidence type="ECO:0000256" key="1">
    <source>
        <dbReference type="ARBA" id="ARBA00022659"/>
    </source>
</evidence>
<dbReference type="SUPFAM" id="SSF57535">
    <property type="entry name" value="Complement control module/SCR domain"/>
    <property type="match status" value="3"/>
</dbReference>
<name>A0A663MDK6_ATHCN</name>
<keyword evidence="8" id="KW-1185">Reference proteome</keyword>
<dbReference type="InterPro" id="IPR000436">
    <property type="entry name" value="Sushi_SCR_CCP_dom"/>
</dbReference>
<keyword evidence="4" id="KW-0325">Glycoprotein</keyword>
<comment type="caution">
    <text evidence="5">Lacks conserved residue(s) required for the propagation of feature annotation.</text>
</comment>
<reference evidence="7" key="2">
    <citation type="submission" date="2025-09" db="UniProtKB">
        <authorList>
            <consortium name="Ensembl"/>
        </authorList>
    </citation>
    <scope>IDENTIFICATION</scope>
</reference>
<keyword evidence="1 5" id="KW-0768">Sushi</keyword>
<feature type="domain" description="Sushi" evidence="6">
    <location>
        <begin position="5"/>
        <end position="71"/>
    </location>
</feature>
<evidence type="ECO:0000256" key="5">
    <source>
        <dbReference type="PROSITE-ProRule" id="PRU00302"/>
    </source>
</evidence>
<dbReference type="InterPro" id="IPR035976">
    <property type="entry name" value="Sushi/SCR/CCP_sf"/>
</dbReference>
<reference evidence="7" key="1">
    <citation type="submission" date="2025-08" db="UniProtKB">
        <authorList>
            <consortium name="Ensembl"/>
        </authorList>
    </citation>
    <scope>IDENTIFICATION</scope>
</reference>
<evidence type="ECO:0000256" key="2">
    <source>
        <dbReference type="ARBA" id="ARBA00022737"/>
    </source>
</evidence>
<dbReference type="PANTHER" id="PTHR19325">
    <property type="entry name" value="COMPLEMENT COMPONENT-RELATED SUSHI DOMAIN-CONTAINING"/>
    <property type="match status" value="1"/>
</dbReference>
<keyword evidence="2" id="KW-0677">Repeat</keyword>
<protein>
    <recommendedName>
        <fullName evidence="6">Sushi domain-containing protein</fullName>
    </recommendedName>
</protein>